<organism evidence="1">
    <name type="scientific">Anguilla anguilla</name>
    <name type="common">European freshwater eel</name>
    <name type="synonym">Muraena anguilla</name>
    <dbReference type="NCBI Taxonomy" id="7936"/>
    <lineage>
        <taxon>Eukaryota</taxon>
        <taxon>Metazoa</taxon>
        <taxon>Chordata</taxon>
        <taxon>Craniata</taxon>
        <taxon>Vertebrata</taxon>
        <taxon>Euteleostomi</taxon>
        <taxon>Actinopterygii</taxon>
        <taxon>Neopterygii</taxon>
        <taxon>Teleostei</taxon>
        <taxon>Anguilliformes</taxon>
        <taxon>Anguillidae</taxon>
        <taxon>Anguilla</taxon>
    </lineage>
</organism>
<reference evidence="1" key="2">
    <citation type="journal article" date="2015" name="Fish Shellfish Immunol.">
        <title>Early steps in the European eel (Anguilla anguilla)-Vibrio vulnificus interaction in the gills: Role of the RtxA13 toxin.</title>
        <authorList>
            <person name="Callol A."/>
            <person name="Pajuelo D."/>
            <person name="Ebbesson L."/>
            <person name="Teles M."/>
            <person name="MacKenzie S."/>
            <person name="Amaro C."/>
        </authorList>
    </citation>
    <scope>NUCLEOTIDE SEQUENCE</scope>
</reference>
<name>A0A0E9S2D7_ANGAN</name>
<reference evidence="1" key="1">
    <citation type="submission" date="2014-11" db="EMBL/GenBank/DDBJ databases">
        <authorList>
            <person name="Amaro Gonzalez C."/>
        </authorList>
    </citation>
    <scope>NUCLEOTIDE SEQUENCE</scope>
</reference>
<accession>A0A0E9S2D7</accession>
<sequence length="55" mass="6217">MTCQTRKPCMLPFCSLPDERVFSIHSTFHVTLKLNTPPLSWSSPVPISRTQTSVL</sequence>
<proteinExistence type="predicted"/>
<dbReference type="EMBL" id="GBXM01073874">
    <property type="protein sequence ID" value="JAH34703.1"/>
    <property type="molecule type" value="Transcribed_RNA"/>
</dbReference>
<dbReference type="AlphaFoldDB" id="A0A0E9S2D7"/>
<protein>
    <submittedName>
        <fullName evidence="1">Uncharacterized protein</fullName>
    </submittedName>
</protein>
<evidence type="ECO:0000313" key="1">
    <source>
        <dbReference type="EMBL" id="JAH34703.1"/>
    </source>
</evidence>